<keyword evidence="1" id="KW-0808">Transferase</keyword>
<dbReference type="GO" id="GO:0032259">
    <property type="term" value="P:methylation"/>
    <property type="evidence" value="ECO:0007669"/>
    <property type="project" value="UniProtKB-KW"/>
</dbReference>
<name>A0A8S5M7D5_9CAUD</name>
<dbReference type="EMBL" id="BK014836">
    <property type="protein sequence ID" value="DAD77891.1"/>
    <property type="molecule type" value="Genomic_DNA"/>
</dbReference>
<organism evidence="1">
    <name type="scientific">Siphoviridae sp. ctHDv29</name>
    <dbReference type="NCBI Taxonomy" id="2826228"/>
    <lineage>
        <taxon>Viruses</taxon>
        <taxon>Duplodnaviria</taxon>
        <taxon>Heunggongvirae</taxon>
        <taxon>Uroviricota</taxon>
        <taxon>Caudoviricetes</taxon>
    </lineage>
</organism>
<dbReference type="GO" id="GO:0008168">
    <property type="term" value="F:methyltransferase activity"/>
    <property type="evidence" value="ECO:0007669"/>
    <property type="project" value="UniProtKB-KW"/>
</dbReference>
<proteinExistence type="predicted"/>
<accession>A0A8S5M7D5</accession>
<reference evidence="1" key="1">
    <citation type="journal article" date="2021" name="Proc. Natl. Acad. Sci. U.S.A.">
        <title>A Catalog of Tens of Thousands of Viruses from Human Metagenomes Reveals Hidden Associations with Chronic Diseases.</title>
        <authorList>
            <person name="Tisza M.J."/>
            <person name="Buck C.B."/>
        </authorList>
    </citation>
    <scope>NUCLEOTIDE SEQUENCE</scope>
    <source>
        <strain evidence="1">CtHDv29</strain>
    </source>
</reference>
<evidence type="ECO:0000313" key="1">
    <source>
        <dbReference type="EMBL" id="DAD77891.1"/>
    </source>
</evidence>
<sequence>MRVLVACEESQEVCKAFRALGHEAYSCDIQEPSGGHPEWHILGDALKAINGGIITTMDGVKHDIGKWDLLIAHPPCTHLSVSGARWFVEGKKPLSLRYEAAAFFMRFVEGDVPKIAVENPVSVMSTLYRKADQVIHPWQFGHPEEKSTCLWLKGLPMLEETENVKKEFLAKPKRERDRLHWLSPGKDRAKIRSKTFPGIAKAMAEQWGGAM</sequence>
<protein>
    <submittedName>
        <fullName evidence="1">Cytosine specific methyltransferase</fullName>
    </submittedName>
</protein>
<keyword evidence="1" id="KW-0489">Methyltransferase</keyword>